<dbReference type="PROSITE" id="PS00108">
    <property type="entry name" value="PROTEIN_KINASE_ST"/>
    <property type="match status" value="1"/>
</dbReference>
<dbReference type="GO" id="GO:0034045">
    <property type="term" value="C:phagophore assembly site membrane"/>
    <property type="evidence" value="ECO:0007669"/>
    <property type="project" value="UniProtKB-SubCell"/>
</dbReference>
<evidence type="ECO:0000256" key="2">
    <source>
        <dbReference type="ARBA" id="ARBA00005575"/>
    </source>
</evidence>
<feature type="domain" description="FHA" evidence="6">
    <location>
        <begin position="87"/>
        <end position="144"/>
    </location>
</feature>
<dbReference type="InterPro" id="IPR045269">
    <property type="entry name" value="Atg1-like"/>
</dbReference>
<evidence type="ECO:0000256" key="5">
    <source>
        <dbReference type="SAM" id="MobiDB-lite"/>
    </source>
</evidence>
<evidence type="ECO:0000313" key="9">
    <source>
        <dbReference type="Proteomes" id="UP000192927"/>
    </source>
</evidence>
<keyword evidence="8" id="KW-0808">Transferase</keyword>
<sequence length="793" mass="87908">MEMEDPNLIATLIPVDNKKRAENAFCHKDNEIRYLPPTHGIPEGPTISSREATPAQEQSNDDHREYDSTHRLQLTFDKKPKDPTKGYCFGTNLQKCDVLLGDRGAHGISGLHFYITFDDIFDDGKHLILRDKSTNGTAVSYSGQASKEVRHDFTWILDLKREEGKWEVEVHVQGLEFKVELASHETCQAKYNEKVEDFLIYSRTAPPPLDGLELDSHRTTAQPLTPRQYPIYIRERGLGRGSFGGVDKVINVSTGAIDARKEFYEPQWAKGKERRKQQREDWLNQVRREIRIMKDNPHALSALRYLHPRGVAHRDLKPENILVESRSPLSIKLADFGLANDRPDLKTVCGTQRYTAPEVYLGNQYTASVDLWSLGVIILQYMYGLPEAPRQRRGQHKDLLVQGWGVAWCRRVVDHANDWDPDDLIDLLTTGMLRIIPEERLSASACLTKGCDVGLFDSHSVDSGSATPRQTALQGKNGDDDGSTTILLGALGDTVGKSSNHDDNSRTGSTPNHTSGVLESRKLRAPSSPSNGEGHDSQLGSFGIGSDRRGSNVQSPIDRSCPLEAGSKYLGGYKRRRSKAVGSANKSSSKERIKRRTPEDRLMQIPISRTDRTSDQRLGHQGELNQSCTMYDAVLALLRDLLQSKSQDTSIDDRTSTLIGELSGVLAGLEITGMRLTRNDFSGQAIVATSLDRREIVLARLTPSELTSSIADLAAHLLHMVHLQSPRPASTSTAPVDDPPPQAYVITDDNHSQSWTVSSIDSHIPISTAQQYGLTYPSALLDCTNISGGSIPI</sequence>
<dbReference type="Proteomes" id="UP000192927">
    <property type="component" value="Unassembled WGS sequence"/>
</dbReference>
<reference evidence="9" key="1">
    <citation type="submission" date="2017-03" db="EMBL/GenBank/DDBJ databases">
        <authorList>
            <person name="Sharma R."/>
            <person name="Thines M."/>
        </authorList>
    </citation>
    <scope>NUCLEOTIDE SEQUENCE [LARGE SCALE GENOMIC DNA]</scope>
</reference>
<dbReference type="GO" id="GO:0010506">
    <property type="term" value="P:regulation of autophagy"/>
    <property type="evidence" value="ECO:0007669"/>
    <property type="project" value="InterPro"/>
</dbReference>
<feature type="region of interest" description="Disordered" evidence="5">
    <location>
        <begin position="460"/>
        <end position="601"/>
    </location>
</feature>
<dbReference type="SUPFAM" id="SSF56112">
    <property type="entry name" value="Protein kinase-like (PK-like)"/>
    <property type="match status" value="1"/>
</dbReference>
<dbReference type="InterPro" id="IPR008271">
    <property type="entry name" value="Ser/Thr_kinase_AS"/>
</dbReference>
<evidence type="ECO:0000313" key="8">
    <source>
        <dbReference type="EMBL" id="SLM41113.1"/>
    </source>
</evidence>
<dbReference type="InterPro" id="IPR008984">
    <property type="entry name" value="SMAD_FHA_dom_sf"/>
</dbReference>
<dbReference type="Gene3D" id="2.60.200.20">
    <property type="match status" value="1"/>
</dbReference>
<dbReference type="SMART" id="SM00220">
    <property type="entry name" value="S_TKc"/>
    <property type="match status" value="1"/>
</dbReference>
<feature type="compositionally biased region" description="Polar residues" evidence="5">
    <location>
        <begin position="461"/>
        <end position="474"/>
    </location>
</feature>
<evidence type="ECO:0000256" key="4">
    <source>
        <dbReference type="ARBA" id="ARBA00030237"/>
    </source>
</evidence>
<dbReference type="PANTHER" id="PTHR24348">
    <property type="entry name" value="SERINE/THREONINE-PROTEIN KINASE UNC-51-RELATED"/>
    <property type="match status" value="1"/>
</dbReference>
<feature type="compositionally biased region" description="Basic and acidic residues" evidence="5">
    <location>
        <begin position="588"/>
        <end position="601"/>
    </location>
</feature>
<dbReference type="GO" id="GO:0004674">
    <property type="term" value="F:protein serine/threonine kinase activity"/>
    <property type="evidence" value="ECO:0007669"/>
    <property type="project" value="InterPro"/>
</dbReference>
<keyword evidence="9" id="KW-1185">Reference proteome</keyword>
<dbReference type="Gene3D" id="1.10.510.10">
    <property type="entry name" value="Transferase(Phosphotransferase) domain 1"/>
    <property type="match status" value="1"/>
</dbReference>
<feature type="compositionally biased region" description="Polar residues" evidence="5">
    <location>
        <begin position="506"/>
        <end position="517"/>
    </location>
</feature>
<name>A0A1W5DD49_9LECA</name>
<dbReference type="Pfam" id="PF00069">
    <property type="entry name" value="Pkinase"/>
    <property type="match status" value="1"/>
</dbReference>
<feature type="domain" description="Protein kinase" evidence="7">
    <location>
        <begin position="98"/>
        <end position="455"/>
    </location>
</feature>
<dbReference type="GO" id="GO:0005524">
    <property type="term" value="F:ATP binding"/>
    <property type="evidence" value="ECO:0007669"/>
    <property type="project" value="InterPro"/>
</dbReference>
<feature type="region of interest" description="Disordered" evidence="5">
    <location>
        <begin position="34"/>
        <end position="67"/>
    </location>
</feature>
<evidence type="ECO:0000259" key="6">
    <source>
        <dbReference type="PROSITE" id="PS50006"/>
    </source>
</evidence>
<comment type="similarity">
    <text evidence="2">Belongs to the protein kinase superfamily. CAMK Ser/Thr protein kinase family. CHEK2 subfamily.</text>
</comment>
<dbReference type="AlphaFoldDB" id="A0A1W5DD49"/>
<evidence type="ECO:0000259" key="7">
    <source>
        <dbReference type="PROSITE" id="PS50011"/>
    </source>
</evidence>
<keyword evidence="3" id="KW-0072">Autophagy</keyword>
<dbReference type="InterPro" id="IPR000719">
    <property type="entry name" value="Prot_kinase_dom"/>
</dbReference>
<comment type="subcellular location">
    <subcellularLocation>
        <location evidence="1">Preautophagosomal structure membrane</location>
        <topology evidence="1">Peripheral membrane protein</topology>
    </subcellularLocation>
</comment>
<accession>A0A1W5DD49</accession>
<dbReference type="EMBL" id="FWEW01003789">
    <property type="protein sequence ID" value="SLM41113.1"/>
    <property type="molecule type" value="Genomic_DNA"/>
</dbReference>
<dbReference type="PROSITE" id="PS50011">
    <property type="entry name" value="PROTEIN_KINASE_DOM"/>
    <property type="match status" value="1"/>
</dbReference>
<dbReference type="InterPro" id="IPR000253">
    <property type="entry name" value="FHA_dom"/>
</dbReference>
<dbReference type="PROSITE" id="PS50006">
    <property type="entry name" value="FHA_DOMAIN"/>
    <property type="match status" value="1"/>
</dbReference>
<protein>
    <recommendedName>
        <fullName evidence="4">Autophagy-related protein 1</fullName>
    </recommendedName>
</protein>
<feature type="compositionally biased region" description="Polar residues" evidence="5">
    <location>
        <begin position="46"/>
        <end position="58"/>
    </location>
</feature>
<dbReference type="Gene3D" id="3.30.200.20">
    <property type="entry name" value="Phosphorylase Kinase, domain 1"/>
    <property type="match status" value="1"/>
</dbReference>
<organism evidence="8 9">
    <name type="scientific">Lasallia pustulata</name>
    <dbReference type="NCBI Taxonomy" id="136370"/>
    <lineage>
        <taxon>Eukaryota</taxon>
        <taxon>Fungi</taxon>
        <taxon>Dikarya</taxon>
        <taxon>Ascomycota</taxon>
        <taxon>Pezizomycotina</taxon>
        <taxon>Lecanoromycetes</taxon>
        <taxon>OSLEUM clade</taxon>
        <taxon>Umbilicariomycetidae</taxon>
        <taxon>Umbilicariales</taxon>
        <taxon>Umbilicariaceae</taxon>
        <taxon>Lasallia</taxon>
    </lineage>
</organism>
<dbReference type="InterPro" id="IPR011009">
    <property type="entry name" value="Kinase-like_dom_sf"/>
</dbReference>
<proteinExistence type="inferred from homology"/>
<dbReference type="SUPFAM" id="SSF49879">
    <property type="entry name" value="SMAD/FHA domain"/>
    <property type="match status" value="1"/>
</dbReference>
<dbReference type="GO" id="GO:0006914">
    <property type="term" value="P:autophagy"/>
    <property type="evidence" value="ECO:0007669"/>
    <property type="project" value="UniProtKB-KW"/>
</dbReference>
<evidence type="ECO:0000256" key="1">
    <source>
        <dbReference type="ARBA" id="ARBA00004623"/>
    </source>
</evidence>
<evidence type="ECO:0000256" key="3">
    <source>
        <dbReference type="ARBA" id="ARBA00023006"/>
    </source>
</evidence>
<keyword evidence="8" id="KW-0418">Kinase</keyword>